<organism evidence="5 6">
    <name type="scientific">Adineta ricciae</name>
    <name type="common">Rotifer</name>
    <dbReference type="NCBI Taxonomy" id="249248"/>
    <lineage>
        <taxon>Eukaryota</taxon>
        <taxon>Metazoa</taxon>
        <taxon>Spiralia</taxon>
        <taxon>Gnathifera</taxon>
        <taxon>Rotifera</taxon>
        <taxon>Eurotatoria</taxon>
        <taxon>Bdelloidea</taxon>
        <taxon>Adinetida</taxon>
        <taxon>Adinetidae</taxon>
        <taxon>Adineta</taxon>
    </lineage>
</organism>
<keyword evidence="6" id="KW-1185">Reference proteome</keyword>
<feature type="domain" description="Pre-mRNA 3'-end-processing endonuclease polyadenylation factor C-term" evidence="4">
    <location>
        <begin position="1"/>
        <end position="109"/>
    </location>
</feature>
<evidence type="ECO:0000256" key="3">
    <source>
        <dbReference type="ARBA" id="ARBA00023242"/>
    </source>
</evidence>
<sequence>WESSPVNDVYADAVVTVILKTESGDCPGNTDTPIQVNKKHVRTCIQETLEEMYGASMVSVSEDQQQLTVTVDEKKAIVDLESYEVKCDDEEIQSMIEVTVKHMSACIQPLKLTPSIA</sequence>
<keyword evidence="3" id="KW-0539">Nucleus</keyword>
<evidence type="ECO:0000313" key="5">
    <source>
        <dbReference type="EMBL" id="CAF1655139.1"/>
    </source>
</evidence>
<keyword evidence="2" id="KW-0507">mRNA processing</keyword>
<accession>A0A816F186</accession>
<dbReference type="GO" id="GO:0005634">
    <property type="term" value="C:nucleus"/>
    <property type="evidence" value="ECO:0007669"/>
    <property type="project" value="UniProtKB-SubCell"/>
</dbReference>
<name>A0A816F186_ADIRI</name>
<evidence type="ECO:0000256" key="1">
    <source>
        <dbReference type="ARBA" id="ARBA00004123"/>
    </source>
</evidence>
<dbReference type="Pfam" id="PF11718">
    <property type="entry name" value="CPSF73-100_C"/>
    <property type="match status" value="1"/>
</dbReference>
<reference evidence="5" key="1">
    <citation type="submission" date="2021-02" db="EMBL/GenBank/DDBJ databases">
        <authorList>
            <person name="Nowell W R."/>
        </authorList>
    </citation>
    <scope>NUCLEOTIDE SEQUENCE</scope>
</reference>
<gene>
    <name evidence="5" type="ORF">XAT740_LOCUS55767</name>
</gene>
<dbReference type="GO" id="GO:0006397">
    <property type="term" value="P:mRNA processing"/>
    <property type="evidence" value="ECO:0007669"/>
    <property type="project" value="UniProtKB-KW"/>
</dbReference>
<dbReference type="InterPro" id="IPR021718">
    <property type="entry name" value="CPSF73-100_C"/>
</dbReference>
<evidence type="ECO:0000259" key="4">
    <source>
        <dbReference type="Pfam" id="PF11718"/>
    </source>
</evidence>
<comment type="subcellular location">
    <subcellularLocation>
        <location evidence="1">Nucleus</location>
    </subcellularLocation>
</comment>
<evidence type="ECO:0000313" key="6">
    <source>
        <dbReference type="Proteomes" id="UP000663828"/>
    </source>
</evidence>
<dbReference type="EMBL" id="CAJNOR010010599">
    <property type="protein sequence ID" value="CAF1655139.1"/>
    <property type="molecule type" value="Genomic_DNA"/>
</dbReference>
<protein>
    <recommendedName>
        <fullName evidence="4">Pre-mRNA 3'-end-processing endonuclease polyadenylation factor C-term domain-containing protein</fullName>
    </recommendedName>
</protein>
<feature type="non-terminal residue" evidence="5">
    <location>
        <position position="117"/>
    </location>
</feature>
<dbReference type="AlphaFoldDB" id="A0A816F186"/>
<dbReference type="Proteomes" id="UP000663828">
    <property type="component" value="Unassembled WGS sequence"/>
</dbReference>
<comment type="caution">
    <text evidence="5">The sequence shown here is derived from an EMBL/GenBank/DDBJ whole genome shotgun (WGS) entry which is preliminary data.</text>
</comment>
<evidence type="ECO:0000256" key="2">
    <source>
        <dbReference type="ARBA" id="ARBA00022664"/>
    </source>
</evidence>
<proteinExistence type="predicted"/>